<dbReference type="EC" id="3.1.3.48" evidence="2"/>
<dbReference type="PROSITE" id="PS00383">
    <property type="entry name" value="TYR_PHOSPHATASE_1"/>
    <property type="match status" value="1"/>
</dbReference>
<dbReference type="STRING" id="1314771.A0A197JWW2"/>
<dbReference type="GO" id="GO:0004725">
    <property type="term" value="F:protein tyrosine phosphatase activity"/>
    <property type="evidence" value="ECO:0007669"/>
    <property type="project" value="UniProtKB-EC"/>
</dbReference>
<feature type="region of interest" description="Disordered" evidence="3">
    <location>
        <begin position="97"/>
        <end position="168"/>
    </location>
</feature>
<dbReference type="SMART" id="SM00404">
    <property type="entry name" value="PTPc_motif"/>
    <property type="match status" value="1"/>
</dbReference>
<dbReference type="EMBL" id="KV442039">
    <property type="protein sequence ID" value="OAQ29710.1"/>
    <property type="molecule type" value="Genomic_DNA"/>
</dbReference>
<evidence type="ECO:0000313" key="8">
    <source>
        <dbReference type="Proteomes" id="UP000078512"/>
    </source>
</evidence>
<sequence>MDASPAVHPYHPRPHSSYSHTRSHSLSNNQHQRLPLVPRSQSHNTTNYSNSSDNSNINHKDDTAFGSFLLLSSSAPSTPTQTNDPSTFIAISTDNNPSTSFSSLSSSSCTTPSSSSSAAAVHSGPYPHPLLLLRHYPHPLPHPDPAYQTTSTQPPSQQQQKLHQDLTVADSQNQQQQLFVSLPSTSSKQQPPSNPIKLLVTPTHSVPTSTSSSSSPYSLLSEPDRQTRDTQESSKHIISPMPPATHARQGSTGLGTSQWEPYPPTATRGVAAAATDRKASHHKSCYSFSSPFSPSALSSLKLPPMSTPTLLPSSIATNHAATELDLTEISSNTVSQLLKQTLNGFGSKSKNTVLLLDMRPAVSPSDLSIKTSVGVSVPNILLKRPMYSLGMVTEHLTTDREVETFSNWRKFSNIVLFDATGAPPVKGNPLFCIAQKFRKEGYSARIGYIRGGFNAFAHDHADLCSSDNKALSQPDNSGTSVPINNYARASSSSSSDSRSSSNSPTLSTGSSSNTSPPRSRLHLGSLPSMITKPVVGDTVAQTPMMENPNVNPLFESVRQAMGLNTNITEEIPVRLPSEFSVEAIREHLPNWLLNAVDEPAGKVRLAKYFQKVEIAEKKRLALLMCPQMMQSGKASDYSIGSGIEKGLKNRYNNVWPFDHTRVKIHELDQGGDDYINASLLTPPFGRRSYIATQAPLPSTFLDFWKVIWEQNSRVVVMLTREVEMGRVKCHKYWPTAQEPVLDLGAVQVTFLSEYQPHGDSSSSVLVRQMRLRHTTTSSSHETERTITQLQYTGWPDFGVPETPLEVLQLIELADTHNMPASAGPMVVHCSAGCGRTGAFCVIDSVLSELKDSPESILCNQRSSSNGDNAVRQHQQLRPSSSKMVFGASLPSERVLEAMNKGRHSQNQAKVEEGVPTEDVVFATVTRFREQRLSMVQCLRQYVFCYEAILWHLGKVFLMKDGSDLHVFEVPRNLQVPQTPAVAFSPKKPTSTFGLSMGNAPITTTNDEFSYFG</sequence>
<feature type="region of interest" description="Disordered" evidence="3">
    <location>
        <begin position="860"/>
        <end position="880"/>
    </location>
</feature>
<feature type="compositionally biased region" description="Low complexity" evidence="3">
    <location>
        <begin position="148"/>
        <end position="160"/>
    </location>
</feature>
<dbReference type="Proteomes" id="UP000078512">
    <property type="component" value="Unassembled WGS sequence"/>
</dbReference>
<dbReference type="PROSITE" id="PS50206">
    <property type="entry name" value="RHODANESE_3"/>
    <property type="match status" value="1"/>
</dbReference>
<evidence type="ECO:0000259" key="6">
    <source>
        <dbReference type="PROSITE" id="PS50206"/>
    </source>
</evidence>
<feature type="region of interest" description="Disordered" evidence="3">
    <location>
        <begin position="1"/>
        <end position="60"/>
    </location>
</feature>
<dbReference type="PROSITE" id="PS50056">
    <property type="entry name" value="TYR_PHOSPHATASE_2"/>
    <property type="match status" value="1"/>
</dbReference>
<dbReference type="InterPro" id="IPR036873">
    <property type="entry name" value="Rhodanese-like_dom_sf"/>
</dbReference>
<feature type="compositionally biased region" description="Low complexity" evidence="3">
    <location>
        <begin position="98"/>
        <end position="117"/>
    </location>
</feature>
<dbReference type="AlphaFoldDB" id="A0A197JWW2"/>
<dbReference type="SUPFAM" id="SSF52799">
    <property type="entry name" value="(Phosphotyrosine protein) phosphatases II"/>
    <property type="match status" value="1"/>
</dbReference>
<dbReference type="Pfam" id="PF00102">
    <property type="entry name" value="Y_phosphatase"/>
    <property type="match status" value="2"/>
</dbReference>
<feature type="region of interest" description="Disordered" evidence="3">
    <location>
        <begin position="182"/>
        <end position="275"/>
    </location>
</feature>
<dbReference type="Gene3D" id="3.40.250.10">
    <property type="entry name" value="Rhodanese-like domain"/>
    <property type="match status" value="1"/>
</dbReference>
<dbReference type="InterPro" id="IPR001763">
    <property type="entry name" value="Rhodanese-like_dom"/>
</dbReference>
<evidence type="ECO:0000313" key="7">
    <source>
        <dbReference type="EMBL" id="OAQ29710.1"/>
    </source>
</evidence>
<feature type="compositionally biased region" description="Low complexity" evidence="3">
    <location>
        <begin position="199"/>
        <end position="221"/>
    </location>
</feature>
<feature type="compositionally biased region" description="Low complexity" evidence="3">
    <location>
        <begin position="490"/>
        <end position="518"/>
    </location>
</feature>
<dbReference type="PRINTS" id="PR00700">
    <property type="entry name" value="PRTYPHPHTASE"/>
</dbReference>
<dbReference type="OrthoDB" id="6058203at2759"/>
<dbReference type="PANTHER" id="PTHR19134:SF561">
    <property type="entry name" value="PROTEIN TYROSINE PHOSPHATASE 36E, ISOFORM A"/>
    <property type="match status" value="1"/>
</dbReference>
<feature type="compositionally biased region" description="Polar residues" evidence="3">
    <location>
        <begin position="248"/>
        <end position="259"/>
    </location>
</feature>
<evidence type="ECO:0000256" key="2">
    <source>
        <dbReference type="ARBA" id="ARBA00013064"/>
    </source>
</evidence>
<evidence type="ECO:0000259" key="5">
    <source>
        <dbReference type="PROSITE" id="PS50056"/>
    </source>
</evidence>
<feature type="compositionally biased region" description="Basic and acidic residues" evidence="3">
    <location>
        <begin position="222"/>
        <end position="235"/>
    </location>
</feature>
<dbReference type="SMART" id="SM00194">
    <property type="entry name" value="PTPc"/>
    <property type="match status" value="1"/>
</dbReference>
<dbReference type="SUPFAM" id="SSF52821">
    <property type="entry name" value="Rhodanese/Cell cycle control phosphatase"/>
    <property type="match status" value="1"/>
</dbReference>
<feature type="region of interest" description="Disordered" evidence="3">
    <location>
        <begin position="467"/>
        <end position="527"/>
    </location>
</feature>
<dbReference type="InterPro" id="IPR000242">
    <property type="entry name" value="PTP_cat"/>
</dbReference>
<organism evidence="7 8">
    <name type="scientific">Linnemannia elongata AG-77</name>
    <dbReference type="NCBI Taxonomy" id="1314771"/>
    <lineage>
        <taxon>Eukaryota</taxon>
        <taxon>Fungi</taxon>
        <taxon>Fungi incertae sedis</taxon>
        <taxon>Mucoromycota</taxon>
        <taxon>Mortierellomycotina</taxon>
        <taxon>Mortierellomycetes</taxon>
        <taxon>Mortierellales</taxon>
        <taxon>Mortierellaceae</taxon>
        <taxon>Linnemannia</taxon>
    </lineage>
</organism>
<dbReference type="InterPro" id="IPR000387">
    <property type="entry name" value="Tyr_Pase_dom"/>
</dbReference>
<feature type="domain" description="Tyrosine specific protein phosphatases" evidence="5">
    <location>
        <begin position="804"/>
        <end position="879"/>
    </location>
</feature>
<comment type="similarity">
    <text evidence="1">Belongs to the protein-tyrosine phosphatase family. Non-receptor class subfamily.</text>
</comment>
<dbReference type="InterPro" id="IPR050348">
    <property type="entry name" value="Protein-Tyr_Phosphatase"/>
</dbReference>
<evidence type="ECO:0000256" key="3">
    <source>
        <dbReference type="SAM" id="MobiDB-lite"/>
    </source>
</evidence>
<feature type="domain" description="Tyrosine-protein phosphatase" evidence="4">
    <location>
        <begin position="648"/>
        <end position="951"/>
    </location>
</feature>
<dbReference type="InterPro" id="IPR016130">
    <property type="entry name" value="Tyr_Pase_AS"/>
</dbReference>
<gene>
    <name evidence="7" type="ORF">K457DRAFT_32047</name>
</gene>
<dbReference type="Gene3D" id="3.90.190.10">
    <property type="entry name" value="Protein tyrosine phosphatase superfamily"/>
    <property type="match status" value="1"/>
</dbReference>
<dbReference type="InterPro" id="IPR003595">
    <property type="entry name" value="Tyr_Pase_cat"/>
</dbReference>
<accession>A0A197JWW2</accession>
<dbReference type="PROSITE" id="PS50055">
    <property type="entry name" value="TYR_PHOSPHATASE_PTP"/>
    <property type="match status" value="1"/>
</dbReference>
<reference evidence="7 8" key="1">
    <citation type="submission" date="2016-05" db="EMBL/GenBank/DDBJ databases">
        <title>Genome sequencing reveals origins of a unique bacterial endosymbiosis in the earliest lineages of terrestrial Fungi.</title>
        <authorList>
            <consortium name="DOE Joint Genome Institute"/>
            <person name="Uehling J."/>
            <person name="Gryganskyi A."/>
            <person name="Hameed K."/>
            <person name="Tschaplinski T."/>
            <person name="Misztal P."/>
            <person name="Wu S."/>
            <person name="Desiro A."/>
            <person name="Vande Pol N."/>
            <person name="Du Z.-Y."/>
            <person name="Zienkiewicz A."/>
            <person name="Zienkiewicz K."/>
            <person name="Morin E."/>
            <person name="Tisserant E."/>
            <person name="Splivallo R."/>
            <person name="Hainaut M."/>
            <person name="Henrissat B."/>
            <person name="Ohm R."/>
            <person name="Kuo A."/>
            <person name="Yan J."/>
            <person name="Lipzen A."/>
            <person name="Nolan M."/>
            <person name="Labutti K."/>
            <person name="Barry K."/>
            <person name="Goldstein A."/>
            <person name="Labbe J."/>
            <person name="Schadt C."/>
            <person name="Tuskan G."/>
            <person name="Grigoriev I."/>
            <person name="Martin F."/>
            <person name="Vilgalys R."/>
            <person name="Bonito G."/>
        </authorList>
    </citation>
    <scope>NUCLEOTIDE SEQUENCE [LARGE SCALE GENOMIC DNA]</scope>
    <source>
        <strain evidence="7 8">AG-77</strain>
    </source>
</reference>
<name>A0A197JWW2_9FUNG</name>
<keyword evidence="8" id="KW-1185">Reference proteome</keyword>
<feature type="domain" description="Rhodanese" evidence="6">
    <location>
        <begin position="349"/>
        <end position="465"/>
    </location>
</feature>
<feature type="compositionally biased region" description="Low complexity" evidence="3">
    <location>
        <begin position="40"/>
        <end position="57"/>
    </location>
</feature>
<proteinExistence type="inferred from homology"/>
<evidence type="ECO:0000259" key="4">
    <source>
        <dbReference type="PROSITE" id="PS50055"/>
    </source>
</evidence>
<feature type="compositionally biased region" description="Polar residues" evidence="3">
    <location>
        <begin position="182"/>
        <end position="191"/>
    </location>
</feature>
<protein>
    <recommendedName>
        <fullName evidence="2">protein-tyrosine-phosphatase</fullName>
        <ecNumber evidence="2">3.1.3.48</ecNumber>
    </recommendedName>
</protein>
<dbReference type="PANTHER" id="PTHR19134">
    <property type="entry name" value="RECEPTOR-TYPE TYROSINE-PROTEIN PHOSPHATASE"/>
    <property type="match status" value="1"/>
</dbReference>
<dbReference type="InterPro" id="IPR029021">
    <property type="entry name" value="Prot-tyrosine_phosphatase-like"/>
</dbReference>
<dbReference type="CDD" id="cd18533">
    <property type="entry name" value="PTP_fungal"/>
    <property type="match status" value="1"/>
</dbReference>
<feature type="compositionally biased region" description="Polar residues" evidence="3">
    <location>
        <begin position="467"/>
        <end position="489"/>
    </location>
</feature>
<evidence type="ECO:0000256" key="1">
    <source>
        <dbReference type="ARBA" id="ARBA00009649"/>
    </source>
</evidence>